<dbReference type="EMBL" id="UINC01194310">
    <property type="protein sequence ID" value="SVE10339.1"/>
    <property type="molecule type" value="Genomic_DNA"/>
</dbReference>
<evidence type="ECO:0000313" key="1">
    <source>
        <dbReference type="EMBL" id="SVE10339.1"/>
    </source>
</evidence>
<proteinExistence type="predicted"/>
<sequence>MKKTVISLAILLFGTMPSMAYEYPTDTTIHYVLECMAALGGQTDQNLYTCSCRYDSIREVLSFDDYSDGRTYERNKAMPGKKGGFFRDNERGEKLYDVLVKAREQAAEQCIVVTQVKMIKPTSSQ</sequence>
<gene>
    <name evidence="1" type="ORF">METZ01_LOCUS463193</name>
</gene>
<organism evidence="1">
    <name type="scientific">marine metagenome</name>
    <dbReference type="NCBI Taxonomy" id="408172"/>
    <lineage>
        <taxon>unclassified sequences</taxon>
        <taxon>metagenomes</taxon>
        <taxon>ecological metagenomes</taxon>
    </lineage>
</organism>
<protein>
    <submittedName>
        <fullName evidence="1">Uncharacterized protein</fullName>
    </submittedName>
</protein>
<reference evidence="1" key="1">
    <citation type="submission" date="2018-05" db="EMBL/GenBank/DDBJ databases">
        <authorList>
            <person name="Lanie J.A."/>
            <person name="Ng W.-L."/>
            <person name="Kazmierczak K.M."/>
            <person name="Andrzejewski T.M."/>
            <person name="Davidsen T.M."/>
            <person name="Wayne K.J."/>
            <person name="Tettelin H."/>
            <person name="Glass J.I."/>
            <person name="Rusch D."/>
            <person name="Podicherti R."/>
            <person name="Tsui H.-C.T."/>
            <person name="Winkler M.E."/>
        </authorList>
    </citation>
    <scope>NUCLEOTIDE SEQUENCE</scope>
</reference>
<accession>A0A383AS39</accession>
<name>A0A383AS39_9ZZZZ</name>
<dbReference type="AlphaFoldDB" id="A0A383AS39"/>